<evidence type="ECO:0000313" key="2">
    <source>
        <dbReference type="Proteomes" id="UP001374535"/>
    </source>
</evidence>
<sequence>MHCGFMSTPVHCPCEFPVSIVMAIHIWLLQGIRKMKLDDEEASRMKKTKLNHVDVSGSSKQRIWIHEGYPDTGFFVSGSTRRFCFVSGSSGVVKTTTMQHGVMDVRECAFGHLREEVVGEVEFIHGDALGALEEETEKFEAGGLDDYRGEFGPLERRHGVEGGVGVIQMMQEVKEFVGELKHLCLLMVLFSKLPQAFLNDFSLYACTSHSNLNMGMPLWSISISYHQGIKVAPFYCEEKIRWNGNSRSHVLVDESLMFKLLPL</sequence>
<protein>
    <submittedName>
        <fullName evidence="1">Uncharacterized protein</fullName>
    </submittedName>
</protein>
<name>A0AAQ3RRA4_VIGMU</name>
<accession>A0AAQ3RRA4</accession>
<keyword evidence="2" id="KW-1185">Reference proteome</keyword>
<evidence type="ECO:0000313" key="1">
    <source>
        <dbReference type="EMBL" id="WVZ03617.1"/>
    </source>
</evidence>
<gene>
    <name evidence="1" type="ORF">V8G54_024423</name>
</gene>
<dbReference type="EMBL" id="CP144694">
    <property type="protein sequence ID" value="WVZ03617.1"/>
    <property type="molecule type" value="Genomic_DNA"/>
</dbReference>
<organism evidence="1 2">
    <name type="scientific">Vigna mungo</name>
    <name type="common">Black gram</name>
    <name type="synonym">Phaseolus mungo</name>
    <dbReference type="NCBI Taxonomy" id="3915"/>
    <lineage>
        <taxon>Eukaryota</taxon>
        <taxon>Viridiplantae</taxon>
        <taxon>Streptophyta</taxon>
        <taxon>Embryophyta</taxon>
        <taxon>Tracheophyta</taxon>
        <taxon>Spermatophyta</taxon>
        <taxon>Magnoliopsida</taxon>
        <taxon>eudicotyledons</taxon>
        <taxon>Gunneridae</taxon>
        <taxon>Pentapetalae</taxon>
        <taxon>rosids</taxon>
        <taxon>fabids</taxon>
        <taxon>Fabales</taxon>
        <taxon>Fabaceae</taxon>
        <taxon>Papilionoideae</taxon>
        <taxon>50 kb inversion clade</taxon>
        <taxon>NPAAA clade</taxon>
        <taxon>indigoferoid/millettioid clade</taxon>
        <taxon>Phaseoleae</taxon>
        <taxon>Vigna</taxon>
    </lineage>
</organism>
<dbReference type="Proteomes" id="UP001374535">
    <property type="component" value="Chromosome 7"/>
</dbReference>
<dbReference type="AlphaFoldDB" id="A0AAQ3RRA4"/>
<proteinExistence type="predicted"/>
<reference evidence="1 2" key="1">
    <citation type="journal article" date="2023" name="Life. Sci Alliance">
        <title>Evolutionary insights into 3D genome organization and epigenetic landscape of Vigna mungo.</title>
        <authorList>
            <person name="Junaid A."/>
            <person name="Singh B."/>
            <person name="Bhatia S."/>
        </authorList>
    </citation>
    <scope>NUCLEOTIDE SEQUENCE [LARGE SCALE GENOMIC DNA]</scope>
    <source>
        <strain evidence="1">Urdbean</strain>
    </source>
</reference>